<name>A0A087DJ75_9BIFI</name>
<comment type="caution">
    <text evidence="3">The sequence shown here is derived from an EMBL/GenBank/DDBJ whole genome shotgun (WGS) entry which is preliminary data.</text>
</comment>
<keyword evidence="2" id="KW-0812">Transmembrane</keyword>
<feature type="transmembrane region" description="Helical" evidence="2">
    <location>
        <begin position="101"/>
        <end position="121"/>
    </location>
</feature>
<reference evidence="3 4" key="1">
    <citation type="submission" date="2014-03" db="EMBL/GenBank/DDBJ databases">
        <title>Genomics of Bifidobacteria.</title>
        <authorList>
            <person name="Ventura M."/>
            <person name="Milani C."/>
            <person name="Lugli G.A."/>
        </authorList>
    </citation>
    <scope>NUCLEOTIDE SEQUENCE [LARGE SCALE GENOMIC DNA]</scope>
    <source>
        <strain evidence="3 4">LMG 21589</strain>
    </source>
</reference>
<feature type="region of interest" description="Disordered" evidence="1">
    <location>
        <begin position="1"/>
        <end position="59"/>
    </location>
</feature>
<evidence type="ECO:0000256" key="1">
    <source>
        <dbReference type="SAM" id="MobiDB-lite"/>
    </source>
</evidence>
<accession>A0A087DJ75</accession>
<organism evidence="3 4">
    <name type="scientific">Bifidobacterium scardovii</name>
    <dbReference type="NCBI Taxonomy" id="158787"/>
    <lineage>
        <taxon>Bacteria</taxon>
        <taxon>Bacillati</taxon>
        <taxon>Actinomycetota</taxon>
        <taxon>Actinomycetes</taxon>
        <taxon>Bifidobacteriales</taxon>
        <taxon>Bifidobacteriaceae</taxon>
        <taxon>Bifidobacterium</taxon>
    </lineage>
</organism>
<dbReference type="Proteomes" id="UP000029033">
    <property type="component" value="Unassembled WGS sequence"/>
</dbReference>
<keyword evidence="2" id="KW-0472">Membrane</keyword>
<dbReference type="InterPro" id="IPR021202">
    <property type="entry name" value="Rv3654c-like"/>
</dbReference>
<dbReference type="STRING" id="158787.BSCA_0607"/>
<keyword evidence="4" id="KW-1185">Reference proteome</keyword>
<proteinExistence type="predicted"/>
<gene>
    <name evidence="3" type="ORF">BSCA_0607</name>
</gene>
<protein>
    <submittedName>
        <fullName evidence="3">Pilus biosynthesis protein TadE</fullName>
    </submittedName>
</protein>
<dbReference type="AlphaFoldDB" id="A0A087DJ75"/>
<keyword evidence="2" id="KW-1133">Transmembrane helix</keyword>
<dbReference type="NCBIfam" id="TIGR03816">
    <property type="entry name" value="tadE_like_DECH"/>
    <property type="match status" value="1"/>
</dbReference>
<evidence type="ECO:0000313" key="4">
    <source>
        <dbReference type="Proteomes" id="UP000029033"/>
    </source>
</evidence>
<evidence type="ECO:0000256" key="2">
    <source>
        <dbReference type="SAM" id="Phobius"/>
    </source>
</evidence>
<sequence length="201" mass="19970">MRRDESRQWGDAVMATGPDPASGNVGNVPWEWGDVMNPGDEDMNRDRRKAGTQPSAAGAAGTAGVAGIADGVGSADITGAAGTAVLAGNADIGSGTMAGMMLVMVAAVALAIIAAAGNLLICRSQARAVADLSAIAAAVALRDGSGDPCALAERSAQLNGAALESCSIDGEDVRLAVAVRTRVPFVPNISVRSRAGPVECG</sequence>
<evidence type="ECO:0000313" key="3">
    <source>
        <dbReference type="EMBL" id="KFI95575.1"/>
    </source>
</evidence>
<dbReference type="EMBL" id="JGZO01000002">
    <property type="protein sequence ID" value="KFI95575.1"/>
    <property type="molecule type" value="Genomic_DNA"/>
</dbReference>
<dbReference type="eggNOG" id="ENOG5033B4F">
    <property type="taxonomic scope" value="Bacteria"/>
</dbReference>